<dbReference type="RefSeq" id="WP_048446827.1">
    <property type="nucleotide sequence ID" value="NZ_LABY01000181.1"/>
</dbReference>
<organism evidence="1 2">
    <name type="scientific">Methylobacterium variabile</name>
    <dbReference type="NCBI Taxonomy" id="298794"/>
    <lineage>
        <taxon>Bacteria</taxon>
        <taxon>Pseudomonadati</taxon>
        <taxon>Pseudomonadota</taxon>
        <taxon>Alphaproteobacteria</taxon>
        <taxon>Hyphomicrobiales</taxon>
        <taxon>Methylobacteriaceae</taxon>
        <taxon>Methylobacterium</taxon>
    </lineage>
</organism>
<dbReference type="Proteomes" id="UP000035955">
    <property type="component" value="Unassembled WGS sequence"/>
</dbReference>
<name>A0A0J6SER1_9HYPH</name>
<dbReference type="PATRIC" id="fig|298794.3.peg.2444"/>
<keyword evidence="2" id="KW-1185">Reference proteome</keyword>
<dbReference type="OrthoDB" id="8000372at2"/>
<sequence>MTADDPLRETDLEMALRHVIEAELRIARQRVLVERLAAAGGRTAELSQALLADFQMTLEAHRAHLARLMPPREG</sequence>
<comment type="caution">
    <text evidence="1">The sequence shown here is derived from an EMBL/GenBank/DDBJ whole genome shotgun (WGS) entry which is preliminary data.</text>
</comment>
<accession>A0A0J6SER1</accession>
<proteinExistence type="predicted"/>
<reference evidence="1 2" key="1">
    <citation type="submission" date="2015-03" db="EMBL/GenBank/DDBJ databases">
        <title>Genome sequencing of Methylobacterium variabile DSM 16961.</title>
        <authorList>
            <person name="Chaudhry V."/>
            <person name="Patil P.B."/>
        </authorList>
    </citation>
    <scope>NUCLEOTIDE SEQUENCE [LARGE SCALE GENOMIC DNA]</scope>
    <source>
        <strain evidence="1 2">DSM 16961</strain>
    </source>
</reference>
<dbReference type="EMBL" id="LABY01000181">
    <property type="protein sequence ID" value="KMO32144.1"/>
    <property type="molecule type" value="Genomic_DNA"/>
</dbReference>
<protein>
    <submittedName>
        <fullName evidence="1">Uncharacterized protein</fullName>
    </submittedName>
</protein>
<dbReference type="AlphaFoldDB" id="A0A0J6SER1"/>
<evidence type="ECO:0000313" key="2">
    <source>
        <dbReference type="Proteomes" id="UP000035955"/>
    </source>
</evidence>
<gene>
    <name evidence="1" type="ORF">VQ02_24455</name>
</gene>
<evidence type="ECO:0000313" key="1">
    <source>
        <dbReference type="EMBL" id="KMO32144.1"/>
    </source>
</evidence>